<evidence type="ECO:0000259" key="3">
    <source>
        <dbReference type="Pfam" id="PF24626"/>
    </source>
</evidence>
<evidence type="ECO:0000256" key="1">
    <source>
        <dbReference type="SAM" id="MobiDB-lite"/>
    </source>
</evidence>
<dbReference type="InterPro" id="IPR043128">
    <property type="entry name" value="Rev_trsase/Diguanyl_cyclase"/>
</dbReference>
<keyword evidence="4" id="KW-0808">Transferase</keyword>
<dbReference type="Pfam" id="PF08284">
    <property type="entry name" value="RVP_2"/>
    <property type="match status" value="1"/>
</dbReference>
<evidence type="ECO:0000313" key="4">
    <source>
        <dbReference type="EMBL" id="GEU28994.1"/>
    </source>
</evidence>
<evidence type="ECO:0000259" key="2">
    <source>
        <dbReference type="Pfam" id="PF03732"/>
    </source>
</evidence>
<name>A0A699GGT0_TANCI</name>
<comment type="caution">
    <text evidence="4">The sequence shown here is derived from an EMBL/GenBank/DDBJ whole genome shotgun (WGS) entry which is preliminary data.</text>
</comment>
<gene>
    <name evidence="4" type="ORF">Tci_000972</name>
</gene>
<dbReference type="InterPro" id="IPR005162">
    <property type="entry name" value="Retrotrans_gag_dom"/>
</dbReference>
<accession>A0A699GGT0</accession>
<dbReference type="InterPro" id="IPR043502">
    <property type="entry name" value="DNA/RNA_pol_sf"/>
</dbReference>
<keyword evidence="4" id="KW-0695">RNA-directed DNA polymerase</keyword>
<dbReference type="PANTHER" id="PTHR46148:SF59">
    <property type="entry name" value="NUCLEOTIDYLTRANSFERASE, RIBONUCLEASE H"/>
    <property type="match status" value="1"/>
</dbReference>
<dbReference type="AlphaFoldDB" id="A0A699GGT0"/>
<feature type="compositionally biased region" description="Basic and acidic residues" evidence="1">
    <location>
        <begin position="274"/>
        <end position="296"/>
    </location>
</feature>
<dbReference type="Pfam" id="PF03732">
    <property type="entry name" value="Retrotrans_gag"/>
    <property type="match status" value="1"/>
</dbReference>
<dbReference type="Gene3D" id="3.30.70.270">
    <property type="match status" value="1"/>
</dbReference>
<dbReference type="Pfam" id="PF24626">
    <property type="entry name" value="SH3_Tf2-1"/>
    <property type="match status" value="1"/>
</dbReference>
<dbReference type="InterPro" id="IPR056924">
    <property type="entry name" value="SH3_Tf2-1"/>
</dbReference>
<reference evidence="4" key="1">
    <citation type="journal article" date="2019" name="Sci. Rep.">
        <title>Draft genome of Tanacetum cinerariifolium, the natural source of mosquito coil.</title>
        <authorList>
            <person name="Yamashiro T."/>
            <person name="Shiraishi A."/>
            <person name="Satake H."/>
            <person name="Nakayama K."/>
        </authorList>
    </citation>
    <scope>NUCLEOTIDE SEQUENCE</scope>
</reference>
<dbReference type="PANTHER" id="PTHR46148">
    <property type="entry name" value="CHROMO DOMAIN-CONTAINING PROTEIN"/>
    <property type="match status" value="1"/>
</dbReference>
<feature type="region of interest" description="Disordered" evidence="1">
    <location>
        <begin position="273"/>
        <end position="300"/>
    </location>
</feature>
<dbReference type="EMBL" id="BKCJ010000035">
    <property type="protein sequence ID" value="GEU28994.1"/>
    <property type="molecule type" value="Genomic_DNA"/>
</dbReference>
<sequence length="642" mass="74353">MKILPPAHIAKKMEEINNFQQEPEENLYQAWERFKELLMKCPQHYLTEMHKVVLFYNGLDVPTRQILNSKGAIPSKTVADAKIIIPFLWGLYRTNDLNVQLELKRDQVDDLMPAIEECEVIEKFRARNDARMVSQIFGYPSDCDHNKKIRIDYTHNLKFSCMIDFTVLEDMDVYRDKGMSDVIFGKLFLREVRINARRFKEIITFHNGNEEVTYQMVWSHPRFKHHTNEQCNKISVLLKISGMVAATEPTKIQSVVMKVGVLTDEAIRNGSIKKNLEKRGNGGEPSKDRNVRDNNKSSRTYGSKSFDVTIGMDWLSNHKAEIICHKKVVRIPLLDGKEIKFRIELLPKAMLIAKSPYRLAPSNLEELSGQLKELQDKVFIQPSSSPWGAPVLFVKKKDGSFMYFSKIDLSGIYGSDESDPSKIEVVRSWEAPRTPSEVYSLLGLAGFYRRFIKKFSKIGCVLMQKGKVIAYASRQLKINEKKYTTHDLELGPKLVQETIEKNSQIKDRLKDTRDRQKSYVDKRRKPLDFSVDEYILLKASPWKGVVRFRKKGKLAPRFVGPYEITERVDPVAYRLRLPEELNGIHDTFHVSNLKKCLVDPTLQVPLNKIQVNAKLNFVEEPVEILEREFKKLKRSRITIVNV</sequence>
<organism evidence="4">
    <name type="scientific">Tanacetum cinerariifolium</name>
    <name type="common">Dalmatian daisy</name>
    <name type="synonym">Chrysanthemum cinerariifolium</name>
    <dbReference type="NCBI Taxonomy" id="118510"/>
    <lineage>
        <taxon>Eukaryota</taxon>
        <taxon>Viridiplantae</taxon>
        <taxon>Streptophyta</taxon>
        <taxon>Embryophyta</taxon>
        <taxon>Tracheophyta</taxon>
        <taxon>Spermatophyta</taxon>
        <taxon>Magnoliopsida</taxon>
        <taxon>eudicotyledons</taxon>
        <taxon>Gunneridae</taxon>
        <taxon>Pentapetalae</taxon>
        <taxon>asterids</taxon>
        <taxon>campanulids</taxon>
        <taxon>Asterales</taxon>
        <taxon>Asteraceae</taxon>
        <taxon>Asteroideae</taxon>
        <taxon>Anthemideae</taxon>
        <taxon>Anthemidinae</taxon>
        <taxon>Tanacetum</taxon>
    </lineage>
</organism>
<protein>
    <submittedName>
        <fullName evidence="4">Putative reverse transcriptase domain-containing protein</fullName>
    </submittedName>
</protein>
<proteinExistence type="predicted"/>
<dbReference type="SUPFAM" id="SSF56672">
    <property type="entry name" value="DNA/RNA polymerases"/>
    <property type="match status" value="1"/>
</dbReference>
<keyword evidence="4" id="KW-0548">Nucleotidyltransferase</keyword>
<dbReference type="GO" id="GO:0003964">
    <property type="term" value="F:RNA-directed DNA polymerase activity"/>
    <property type="evidence" value="ECO:0007669"/>
    <property type="project" value="UniProtKB-KW"/>
</dbReference>
<feature type="domain" description="Retrotransposon gag" evidence="2">
    <location>
        <begin position="4"/>
        <end position="60"/>
    </location>
</feature>
<dbReference type="Gene3D" id="3.10.10.10">
    <property type="entry name" value="HIV Type 1 Reverse Transcriptase, subunit A, domain 1"/>
    <property type="match status" value="1"/>
</dbReference>
<feature type="domain" description="Tf2-1-like SH3-like" evidence="3">
    <location>
        <begin position="533"/>
        <end position="596"/>
    </location>
</feature>